<comment type="caution">
    <text evidence="3">The sequence shown here is derived from an EMBL/GenBank/DDBJ whole genome shotgun (WGS) entry which is preliminary data.</text>
</comment>
<dbReference type="CDD" id="cd12797">
    <property type="entry name" value="M23_peptidase"/>
    <property type="match status" value="1"/>
</dbReference>
<keyword evidence="1" id="KW-0472">Membrane</keyword>
<keyword evidence="4" id="KW-1185">Reference proteome</keyword>
<proteinExistence type="predicted"/>
<dbReference type="PANTHER" id="PTHR21666:SF286">
    <property type="entry name" value="LIPOPROTEIN NLPD"/>
    <property type="match status" value="1"/>
</dbReference>
<name>A0AAN5AJJ1_9BACT</name>
<keyword evidence="1" id="KW-1133">Transmembrane helix</keyword>
<evidence type="ECO:0000256" key="1">
    <source>
        <dbReference type="SAM" id="Phobius"/>
    </source>
</evidence>
<dbReference type="EMBL" id="BQKE01000001">
    <property type="protein sequence ID" value="GJM61705.1"/>
    <property type="molecule type" value="Genomic_DNA"/>
</dbReference>
<evidence type="ECO:0000313" key="4">
    <source>
        <dbReference type="Proteomes" id="UP001310022"/>
    </source>
</evidence>
<dbReference type="SUPFAM" id="SSF51261">
    <property type="entry name" value="Duplicated hybrid motif"/>
    <property type="match status" value="1"/>
</dbReference>
<gene>
    <name evidence="3" type="ORF">PEDI_22570</name>
</gene>
<dbReference type="InterPro" id="IPR011055">
    <property type="entry name" value="Dup_hybrid_motif"/>
</dbReference>
<sequence>MAKIKYYYDTETCRYEQIKLTKWDKFLNFMGFVSASLAFAIVLMILFGVWFDSPKEAMLKKENKELKYHYDILSEKISNTTEMLAYLEERDANIYRVIYEAEPLPNEIRQGGIGGSYRYADLLDKGMEKEELIIDTYKEIDELKKRLYVQTKSYDEILTLARNKEKLWASIPAIQPVSNSDLKRLASGFGYRIHPIHKIKRLHTGCDFSAPKGTPIYATGGGKVVKVKTDFSGYGKHVIIDHGYGYKTLYAHMQDFAVKRGEKVKRGDLIGYVGNTGSSTAPHVHYEVRKNDRPVNPINYLYQGITPAEYEELLRLASIENQSLS</sequence>
<feature type="transmembrane region" description="Helical" evidence="1">
    <location>
        <begin position="29"/>
        <end position="51"/>
    </location>
</feature>
<organism evidence="3 4">
    <name type="scientific">Persicobacter diffluens</name>
    <dbReference type="NCBI Taxonomy" id="981"/>
    <lineage>
        <taxon>Bacteria</taxon>
        <taxon>Pseudomonadati</taxon>
        <taxon>Bacteroidota</taxon>
        <taxon>Cytophagia</taxon>
        <taxon>Cytophagales</taxon>
        <taxon>Persicobacteraceae</taxon>
        <taxon>Persicobacter</taxon>
    </lineage>
</organism>
<keyword evidence="1" id="KW-0812">Transmembrane</keyword>
<dbReference type="FunFam" id="2.70.70.10:FF:000006">
    <property type="entry name" value="M23 family peptidase"/>
    <property type="match status" value="1"/>
</dbReference>
<dbReference type="InterPro" id="IPR016047">
    <property type="entry name" value="M23ase_b-sheet_dom"/>
</dbReference>
<dbReference type="AlphaFoldDB" id="A0AAN5AJJ1"/>
<dbReference type="PANTHER" id="PTHR21666">
    <property type="entry name" value="PEPTIDASE-RELATED"/>
    <property type="match status" value="1"/>
</dbReference>
<dbReference type="RefSeq" id="WP_338237187.1">
    <property type="nucleotide sequence ID" value="NZ_BQKE01000001.1"/>
</dbReference>
<dbReference type="Proteomes" id="UP001310022">
    <property type="component" value="Unassembled WGS sequence"/>
</dbReference>
<protein>
    <submittedName>
        <fullName evidence="3">Peptidase M23</fullName>
    </submittedName>
</protein>
<accession>A0AAN5AJJ1</accession>
<dbReference type="GO" id="GO:0004222">
    <property type="term" value="F:metalloendopeptidase activity"/>
    <property type="evidence" value="ECO:0007669"/>
    <property type="project" value="TreeGrafter"/>
</dbReference>
<reference evidence="3 4" key="1">
    <citation type="submission" date="2021-12" db="EMBL/GenBank/DDBJ databases">
        <title>Genome sequencing of bacteria with rrn-lacking chromosome and rrn-plasmid.</title>
        <authorList>
            <person name="Anda M."/>
            <person name="Iwasaki W."/>
        </authorList>
    </citation>
    <scope>NUCLEOTIDE SEQUENCE [LARGE SCALE GENOMIC DNA]</scope>
    <source>
        <strain evidence="3 4">NBRC 15940</strain>
    </source>
</reference>
<evidence type="ECO:0000259" key="2">
    <source>
        <dbReference type="Pfam" id="PF01551"/>
    </source>
</evidence>
<feature type="domain" description="M23ase beta-sheet core" evidence="2">
    <location>
        <begin position="202"/>
        <end position="297"/>
    </location>
</feature>
<dbReference type="Gene3D" id="2.70.70.10">
    <property type="entry name" value="Glucose Permease (Domain IIA)"/>
    <property type="match status" value="1"/>
</dbReference>
<evidence type="ECO:0000313" key="3">
    <source>
        <dbReference type="EMBL" id="GJM61705.1"/>
    </source>
</evidence>
<dbReference type="Pfam" id="PF01551">
    <property type="entry name" value="Peptidase_M23"/>
    <property type="match status" value="1"/>
</dbReference>
<dbReference type="InterPro" id="IPR050570">
    <property type="entry name" value="Cell_wall_metabolism_enzyme"/>
</dbReference>